<name>A0AAI9MRQ9_MORMO</name>
<comment type="caution">
    <text evidence="1">The sequence shown here is derived from an EMBL/GenBank/DDBJ whole genome shotgun (WGS) entry which is preliminary data.</text>
</comment>
<evidence type="ECO:0000313" key="1">
    <source>
        <dbReference type="EMBL" id="EMO9455861.1"/>
    </source>
</evidence>
<gene>
    <name evidence="1" type="ORF">PN925_001206</name>
</gene>
<accession>A0AAI9MRQ9</accession>
<dbReference type="GO" id="GO:0044659">
    <property type="term" value="P:viral release from host cell by cytolysis"/>
    <property type="evidence" value="ECO:0007669"/>
    <property type="project" value="InterPro"/>
</dbReference>
<dbReference type="EMBL" id="ABKJEP030000009">
    <property type="protein sequence ID" value="EMO9455861.1"/>
    <property type="molecule type" value="Genomic_DNA"/>
</dbReference>
<dbReference type="Pfam" id="PF03245">
    <property type="entry name" value="Phage_lysis"/>
    <property type="match status" value="1"/>
</dbReference>
<proteinExistence type="predicted"/>
<organism evidence="1">
    <name type="scientific">Morganella morganii</name>
    <name type="common">Proteus morganii</name>
    <dbReference type="NCBI Taxonomy" id="582"/>
    <lineage>
        <taxon>Bacteria</taxon>
        <taxon>Pseudomonadati</taxon>
        <taxon>Pseudomonadota</taxon>
        <taxon>Gammaproteobacteria</taxon>
        <taxon>Enterobacterales</taxon>
        <taxon>Morganellaceae</taxon>
        <taxon>Morganella</taxon>
    </lineage>
</organism>
<dbReference type="AlphaFoldDB" id="A0AAI9MRQ9"/>
<dbReference type="InterPro" id="IPR004929">
    <property type="entry name" value="I-spanin"/>
</dbReference>
<reference evidence="1" key="1">
    <citation type="submission" date="2024-02" db="EMBL/GenBank/DDBJ databases">
        <authorList>
            <consortium name="Clinical and Environmental Microbiology Branch: Whole genome sequencing antimicrobial resistance pathogens in the healthcare setting"/>
        </authorList>
    </citation>
    <scope>NUCLEOTIDE SEQUENCE</scope>
    <source>
        <strain evidence="1">2023KU-00017</strain>
    </source>
</reference>
<protein>
    <submittedName>
        <fullName evidence="1">Lysis protein</fullName>
    </submittedName>
</protein>
<sequence>MDNAMNSITENTLTRSLKIALIVGAWLLFAAGAFAGVMLARYHYNTIIQTNQATYASQLKAISDEASAATRQAMLRMEDAQREKSRLDTYYTQELAREKAQSQALRDDLFTGRRRLQFARADLATCQLTASHHSSASTVGDGAEIQFSVEAGLLVEDIRTDIKRDQDKLDYLQGYVKDVVKECRREVTP</sequence>